<gene>
    <name evidence="9" type="ORF">SCF082_LOCUS30972</name>
</gene>
<evidence type="ECO:0000259" key="7">
    <source>
        <dbReference type="Pfam" id="PF02687"/>
    </source>
</evidence>
<dbReference type="PANTHER" id="PTHR30489:SF0">
    <property type="entry name" value="LIPOPROTEIN-RELEASING SYSTEM TRANSMEMBRANE PROTEIN LOLE"/>
    <property type="match status" value="1"/>
</dbReference>
<feature type="domain" description="MacB-like periplasmic core" evidence="8">
    <location>
        <begin position="231"/>
        <end position="343"/>
    </location>
</feature>
<feature type="transmembrane region" description="Helical" evidence="6">
    <location>
        <begin position="164"/>
        <end position="185"/>
    </location>
</feature>
<dbReference type="InterPro" id="IPR003838">
    <property type="entry name" value="ABC3_permease_C"/>
</dbReference>
<evidence type="ECO:0000256" key="5">
    <source>
        <dbReference type="ARBA" id="ARBA00023136"/>
    </source>
</evidence>
<evidence type="ECO:0000313" key="10">
    <source>
        <dbReference type="Proteomes" id="UP001642464"/>
    </source>
</evidence>
<keyword evidence="3 6" id="KW-0812">Transmembrane</keyword>
<name>A0ABP0N283_9DINO</name>
<keyword evidence="9" id="KW-0449">Lipoprotein</keyword>
<comment type="caution">
    <text evidence="9">The sequence shown here is derived from an EMBL/GenBank/DDBJ whole genome shotgun (WGS) entry which is preliminary data.</text>
</comment>
<dbReference type="Pfam" id="PF02687">
    <property type="entry name" value="FtsX"/>
    <property type="match status" value="2"/>
</dbReference>
<sequence length="443" mass="47716">LRGIRNPTEALASLRDWVDGDIAQRLTGQAVLRYSGQDIGMTLIGVRPKQELLVSNIGEDIRKGDFEDLGTTSNGLVLGDKAAERLGADLGDTVTLTSANGVAKRFKIVGLFHTGITTSDESRAYATHVAVAIAARAERQLGYKAISWEEANEGLMEAFFVRNVIMFTAVGGILLVAGFGIYNIISTIVHEKARDIAILKSLGFPEPDIQQIFVMEDLRGIRNPTEALASLRDWVDGDIAQRLTGQAVLRYSGQDIGMTLIGVRPKQELLVSNIGEDIRKGDFEDLGTTSNGLVLGDKAAERLGADLGDTVTLTSANGVAKRFKIVGLFHTGITTSDESRAYATHVAVAIAARAERQLGYKAISWEEANEGLMEAFFVRNVIMFTAVGGILLVAGFGIYNIISTIVHEKARDIAILKSLGFPEPDIQQIFVMEGLVIGVLGAL</sequence>
<protein>
    <submittedName>
        <fullName evidence="9">Lipoprotein-releasing system transmembrane protein LolC</fullName>
    </submittedName>
</protein>
<feature type="non-terminal residue" evidence="9">
    <location>
        <position position="443"/>
    </location>
</feature>
<organism evidence="9 10">
    <name type="scientific">Durusdinium trenchii</name>
    <dbReference type="NCBI Taxonomy" id="1381693"/>
    <lineage>
        <taxon>Eukaryota</taxon>
        <taxon>Sar</taxon>
        <taxon>Alveolata</taxon>
        <taxon>Dinophyceae</taxon>
        <taxon>Suessiales</taxon>
        <taxon>Symbiodiniaceae</taxon>
        <taxon>Durusdinium</taxon>
    </lineage>
</organism>
<dbReference type="EMBL" id="CAXAMM010025932">
    <property type="protein sequence ID" value="CAK9057885.1"/>
    <property type="molecule type" value="Genomic_DNA"/>
</dbReference>
<keyword evidence="10" id="KW-1185">Reference proteome</keyword>
<dbReference type="PANTHER" id="PTHR30489">
    <property type="entry name" value="LIPOPROTEIN-RELEASING SYSTEM TRANSMEMBRANE PROTEIN LOLE"/>
    <property type="match status" value="1"/>
</dbReference>
<keyword evidence="5 6" id="KW-0472">Membrane</keyword>
<evidence type="ECO:0000313" key="9">
    <source>
        <dbReference type="EMBL" id="CAK9057885.1"/>
    </source>
</evidence>
<keyword evidence="2" id="KW-1003">Cell membrane</keyword>
<feature type="non-terminal residue" evidence="9">
    <location>
        <position position="1"/>
    </location>
</feature>
<evidence type="ECO:0000256" key="1">
    <source>
        <dbReference type="ARBA" id="ARBA00004651"/>
    </source>
</evidence>
<reference evidence="9 10" key="1">
    <citation type="submission" date="2024-02" db="EMBL/GenBank/DDBJ databases">
        <authorList>
            <person name="Chen Y."/>
            <person name="Shah S."/>
            <person name="Dougan E. K."/>
            <person name="Thang M."/>
            <person name="Chan C."/>
        </authorList>
    </citation>
    <scope>NUCLEOTIDE SEQUENCE [LARGE SCALE GENOMIC DNA]</scope>
</reference>
<dbReference type="InterPro" id="IPR025857">
    <property type="entry name" value="MacB_PCD"/>
</dbReference>
<feature type="domain" description="ABC3 transporter permease C-terminal" evidence="7">
    <location>
        <begin position="386"/>
        <end position="442"/>
    </location>
</feature>
<accession>A0ABP0N283</accession>
<evidence type="ECO:0000259" key="8">
    <source>
        <dbReference type="Pfam" id="PF12704"/>
    </source>
</evidence>
<keyword evidence="4 6" id="KW-1133">Transmembrane helix</keyword>
<dbReference type="Proteomes" id="UP001642464">
    <property type="component" value="Unassembled WGS sequence"/>
</dbReference>
<feature type="transmembrane region" description="Helical" evidence="6">
    <location>
        <begin position="381"/>
        <end position="402"/>
    </location>
</feature>
<evidence type="ECO:0000256" key="3">
    <source>
        <dbReference type="ARBA" id="ARBA00022692"/>
    </source>
</evidence>
<dbReference type="InterPro" id="IPR051447">
    <property type="entry name" value="Lipoprotein-release_system"/>
</dbReference>
<evidence type="ECO:0000256" key="6">
    <source>
        <dbReference type="SAM" id="Phobius"/>
    </source>
</evidence>
<comment type="subcellular location">
    <subcellularLocation>
        <location evidence="1">Cell membrane</location>
        <topology evidence="1">Multi-pass membrane protein</topology>
    </subcellularLocation>
</comment>
<dbReference type="Pfam" id="PF12704">
    <property type="entry name" value="MacB_PCD"/>
    <property type="match status" value="1"/>
</dbReference>
<proteinExistence type="predicted"/>
<evidence type="ECO:0000256" key="2">
    <source>
        <dbReference type="ARBA" id="ARBA00022475"/>
    </source>
</evidence>
<evidence type="ECO:0000256" key="4">
    <source>
        <dbReference type="ARBA" id="ARBA00022989"/>
    </source>
</evidence>
<feature type="domain" description="ABC3 transporter permease C-terminal" evidence="7">
    <location>
        <begin position="169"/>
        <end position="216"/>
    </location>
</feature>